<dbReference type="GO" id="GO:0042398">
    <property type="term" value="P:modified amino acid biosynthetic process"/>
    <property type="evidence" value="ECO:0007669"/>
    <property type="project" value="InterPro"/>
</dbReference>
<dbReference type="SUPFAM" id="SSF55931">
    <property type="entry name" value="Glutamine synthetase/guanido kinase"/>
    <property type="match status" value="1"/>
</dbReference>
<sequence>MSEPLHAFAGYGIELEYMIVDRHTLSVLPVADTLLYSMAGTRVPETRLQNGKLGLSNELVMHLIELKNIRPESALDLGALSSSFQSEVGHVNKMLKPLNACLMPTAMHPWMIPLAETHLWPHDHAEIYRTYDRIFDCRRHGWSNLQSMHLNLPFFDDQEFSRLHAAIRLVLPILPALAASSPFAEGSSSGFLDYRMENYRRHQSKVPSTIAEVIPETAVSRSGYDAQILQLMYHEIAPLDPEGILKHEWLNVRGAVPRFDRNAIEIRMLDLQECPLADCAIAAVIIHLIRELYEEKYSLLAEQQQMATGALVSIMLSCIRDAEQSCIDNVAYLHLMGFPGNRCTAGELWNHLAETLCRRDARQREAWQDALDCILEHGPLARRILRATDASCAHSRLKEVYRQLCDCLAEGRMFHG</sequence>
<dbReference type="InterPro" id="IPR050141">
    <property type="entry name" value="GCL_type2/YbdK_subfam"/>
</dbReference>
<dbReference type="Gene3D" id="3.30.590.20">
    <property type="match status" value="1"/>
</dbReference>
<dbReference type="Pfam" id="PF04107">
    <property type="entry name" value="GCS2"/>
    <property type="match status" value="1"/>
</dbReference>
<organism evidence="1">
    <name type="scientific">Candidatus Nitrotoga fabula</name>
    <dbReference type="NCBI Taxonomy" id="2182327"/>
    <lineage>
        <taxon>Bacteria</taxon>
        <taxon>Pseudomonadati</taxon>
        <taxon>Pseudomonadota</taxon>
        <taxon>Betaproteobacteria</taxon>
        <taxon>Nitrosomonadales</taxon>
        <taxon>Gallionellaceae</taxon>
        <taxon>Candidatus Nitrotoga</taxon>
    </lineage>
</organism>
<reference evidence="1" key="1">
    <citation type="submission" date="2018-05" db="EMBL/GenBank/DDBJ databases">
        <authorList>
            <person name="Lanie J.A."/>
            <person name="Ng W.-L."/>
            <person name="Kazmierczak K.M."/>
            <person name="Andrzejewski T.M."/>
            <person name="Davidsen T.M."/>
            <person name="Wayne K.J."/>
            <person name="Tettelin H."/>
            <person name="Glass J.I."/>
            <person name="Rusch D."/>
            <person name="Podicherti R."/>
            <person name="Tsui H.-C.T."/>
            <person name="Winkler M.E."/>
        </authorList>
    </citation>
    <scope>NUCLEOTIDE SEQUENCE</scope>
    <source>
        <strain evidence="1">KNB</strain>
    </source>
</reference>
<proteinExistence type="predicted"/>
<dbReference type="InterPro" id="IPR006336">
    <property type="entry name" value="GCS2"/>
</dbReference>
<dbReference type="PANTHER" id="PTHR36510:SF1">
    <property type="entry name" value="GLUTAMATE--CYSTEINE LIGASE 2-RELATED"/>
    <property type="match status" value="1"/>
</dbReference>
<evidence type="ECO:0000313" key="1">
    <source>
        <dbReference type="EMBL" id="SPS05825.1"/>
    </source>
</evidence>
<dbReference type="PANTHER" id="PTHR36510">
    <property type="entry name" value="GLUTAMATE--CYSTEINE LIGASE 2-RELATED"/>
    <property type="match status" value="1"/>
</dbReference>
<protein>
    <submittedName>
        <fullName evidence="1">Glutamate--cysteine ligase GCS2</fullName>
    </submittedName>
</protein>
<dbReference type="EMBL" id="LS423452">
    <property type="protein sequence ID" value="SPS05825.1"/>
    <property type="molecule type" value="Genomic_DNA"/>
</dbReference>
<dbReference type="GO" id="GO:0004357">
    <property type="term" value="F:glutamate-cysteine ligase activity"/>
    <property type="evidence" value="ECO:0007669"/>
    <property type="project" value="InterPro"/>
</dbReference>
<dbReference type="AlphaFoldDB" id="A0A2X0SLL7"/>
<accession>A0A2X0SLL7</accession>
<name>A0A2X0SLL7_9PROT</name>
<keyword evidence="1" id="KW-0436">Ligase</keyword>
<gene>
    <name evidence="1" type="ORF">NITFAB_1415</name>
</gene>
<dbReference type="InterPro" id="IPR014746">
    <property type="entry name" value="Gln_synth/guanido_kin_cat_dom"/>
</dbReference>